<feature type="compositionally biased region" description="Low complexity" evidence="2">
    <location>
        <begin position="72"/>
        <end position="81"/>
    </location>
</feature>
<dbReference type="GeneID" id="63796705"/>
<keyword evidence="1" id="KW-0175">Coiled coil</keyword>
<dbReference type="OrthoDB" id="5342758at2759"/>
<evidence type="ECO:0000256" key="2">
    <source>
        <dbReference type="SAM" id="MobiDB-lite"/>
    </source>
</evidence>
<dbReference type="AlphaFoldDB" id="A0A364L6N5"/>
<feature type="compositionally biased region" description="Acidic residues" evidence="2">
    <location>
        <begin position="445"/>
        <end position="455"/>
    </location>
</feature>
<evidence type="ECO:0008006" key="5">
    <source>
        <dbReference type="Google" id="ProtNLM"/>
    </source>
</evidence>
<dbReference type="STRING" id="1196081.A0A364L6N5"/>
<feature type="compositionally biased region" description="Basic and acidic residues" evidence="2">
    <location>
        <begin position="458"/>
        <end position="468"/>
    </location>
</feature>
<organism evidence="3 4">
    <name type="scientific">Talaromyces amestolkiae</name>
    <dbReference type="NCBI Taxonomy" id="1196081"/>
    <lineage>
        <taxon>Eukaryota</taxon>
        <taxon>Fungi</taxon>
        <taxon>Dikarya</taxon>
        <taxon>Ascomycota</taxon>
        <taxon>Pezizomycotina</taxon>
        <taxon>Eurotiomycetes</taxon>
        <taxon>Eurotiomycetidae</taxon>
        <taxon>Eurotiales</taxon>
        <taxon>Trichocomaceae</taxon>
        <taxon>Talaromyces</taxon>
        <taxon>Talaromyces sect. Talaromyces</taxon>
    </lineage>
</organism>
<evidence type="ECO:0000256" key="1">
    <source>
        <dbReference type="SAM" id="Coils"/>
    </source>
</evidence>
<comment type="caution">
    <text evidence="3">The sequence shown here is derived from an EMBL/GenBank/DDBJ whole genome shotgun (WGS) entry which is preliminary data.</text>
</comment>
<proteinExistence type="predicted"/>
<dbReference type="Proteomes" id="UP000249363">
    <property type="component" value="Unassembled WGS sequence"/>
</dbReference>
<feature type="compositionally biased region" description="Polar residues" evidence="2">
    <location>
        <begin position="404"/>
        <end position="419"/>
    </location>
</feature>
<sequence>MSTLLPYSNIPSSERRLQFAAPEQHDDPLIYIERQSKYLQRQIQSLLDAQSDGLLASMQSPGHVNNDVFSNASSTPPTSATGSRDRSVRTIPIRQPPRKKIGLRAARKGILRSMSDLLSLREEEKRLLRRQIQQRQDAIEDVDTFANKKAGLEKTLSDLENDREGDRARKLKGEAKGLEQEIEELELKLADMKARHRHIIQEVSRIENVVDAKLSSYKESLSILDTEVRRYLETPPLRSLQRDVKKSSFYSLHPKRRTLELAREHWQMEQSDLVKRQESVEMEIAALYDGGPVWQSVVKEISDFERRLRDGMQQSLILSKSSTLPSDNEEGLRREQGKTIIGDLEATTRVIEEKLELAEEKDWKLLVCSIGTELAALREAQTMLKQMFGYTDQEDSEHDFAHATETTTARNSVSNLQGSDQRRDPQGANSVPITTTTNLPTISASEDDEHADEPPADLLKDMTPEELKPTTSRSEDEDDEPDPAWLLSDP</sequence>
<feature type="coiled-coil region" evidence="1">
    <location>
        <begin position="121"/>
        <end position="202"/>
    </location>
</feature>
<evidence type="ECO:0000313" key="3">
    <source>
        <dbReference type="EMBL" id="RAO71478.1"/>
    </source>
</evidence>
<dbReference type="EMBL" id="MIKG01000015">
    <property type="protein sequence ID" value="RAO71478.1"/>
    <property type="molecule type" value="Genomic_DNA"/>
</dbReference>
<feature type="region of interest" description="Disordered" evidence="2">
    <location>
        <begin position="404"/>
        <end position="490"/>
    </location>
</feature>
<feature type="region of interest" description="Disordered" evidence="2">
    <location>
        <begin position="65"/>
        <end position="90"/>
    </location>
</feature>
<reference evidence="3 4" key="1">
    <citation type="journal article" date="2017" name="Biotechnol. Biofuels">
        <title>Differential beta-glucosidase expression as a function of carbon source availability in Talaromyces amestolkiae: a genomic and proteomic approach.</title>
        <authorList>
            <person name="de Eugenio L.I."/>
            <person name="Mendez-Liter J.A."/>
            <person name="Nieto-Dominguez M."/>
            <person name="Alonso L."/>
            <person name="Gil-Munoz J."/>
            <person name="Barriuso J."/>
            <person name="Prieto A."/>
            <person name="Martinez M.J."/>
        </authorList>
    </citation>
    <scope>NUCLEOTIDE SEQUENCE [LARGE SCALE GENOMIC DNA]</scope>
    <source>
        <strain evidence="3 4">CIB</strain>
    </source>
</reference>
<protein>
    <recommendedName>
        <fullName evidence="5">Atg28p</fullName>
    </recommendedName>
</protein>
<keyword evidence="4" id="KW-1185">Reference proteome</keyword>
<name>A0A364L6N5_TALAM</name>
<feature type="compositionally biased region" description="Polar residues" evidence="2">
    <location>
        <begin position="427"/>
        <end position="442"/>
    </location>
</feature>
<dbReference type="RefSeq" id="XP_040735993.1">
    <property type="nucleotide sequence ID" value="XM_040880191.1"/>
</dbReference>
<accession>A0A364L6N5</accession>
<gene>
    <name evidence="3" type="ORF">BHQ10_007490</name>
</gene>
<evidence type="ECO:0000313" key="4">
    <source>
        <dbReference type="Proteomes" id="UP000249363"/>
    </source>
</evidence>